<dbReference type="EMBL" id="GEDC01029355">
    <property type="protein sequence ID" value="JAS07943.1"/>
    <property type="molecule type" value="Transcribed_RNA"/>
</dbReference>
<organism evidence="1">
    <name type="scientific">Clastoptera arizonana</name>
    <name type="common">Arizona spittle bug</name>
    <dbReference type="NCBI Taxonomy" id="38151"/>
    <lineage>
        <taxon>Eukaryota</taxon>
        <taxon>Metazoa</taxon>
        <taxon>Ecdysozoa</taxon>
        <taxon>Arthropoda</taxon>
        <taxon>Hexapoda</taxon>
        <taxon>Insecta</taxon>
        <taxon>Pterygota</taxon>
        <taxon>Neoptera</taxon>
        <taxon>Paraneoptera</taxon>
        <taxon>Hemiptera</taxon>
        <taxon>Auchenorrhyncha</taxon>
        <taxon>Cercopoidea</taxon>
        <taxon>Clastopteridae</taxon>
        <taxon>Clastoptera</taxon>
    </lineage>
</organism>
<sequence>MGLRVSNKSFIKSLPVYYKSLYFSVNEKGPINFDYLYKRQLFWEQENIFQSKVKWDLLSDEDKEIHLKHKEAIDNGHFSYNDPISNEKMLTRLRHFLRGTCCGKACRHCIYDHSNVTDDRRKEQYKFNSAFWKQRSNLEEYDDDHYFDGSNIKISNKPLSSSTHFSIKLNIENKIN</sequence>
<gene>
    <name evidence="1" type="ORF">g.36735</name>
</gene>
<protein>
    <submittedName>
        <fullName evidence="1">Uncharacterized protein</fullName>
    </submittedName>
</protein>
<name>A0A1B6C356_9HEMI</name>
<dbReference type="PANTHER" id="PTHR21037:SF2">
    <property type="entry name" value="SIMILAR TO NOVEL PROTEIN"/>
    <property type="match status" value="1"/>
</dbReference>
<dbReference type="InterPro" id="IPR040807">
    <property type="entry name" value="DUF5522"/>
</dbReference>
<evidence type="ECO:0000313" key="1">
    <source>
        <dbReference type="EMBL" id="JAS07943.1"/>
    </source>
</evidence>
<dbReference type="AlphaFoldDB" id="A0A1B6C356"/>
<accession>A0A1B6C356</accession>
<dbReference type="PANTHER" id="PTHR21037">
    <property type="entry name" value="39S RIBOSOMAL PROTEIN L14, MITOCHONDRIAL"/>
    <property type="match status" value="1"/>
</dbReference>
<reference evidence="1" key="1">
    <citation type="submission" date="2015-12" db="EMBL/GenBank/DDBJ databases">
        <title>De novo transcriptome assembly of four potential Pierce s Disease insect vectors from Arizona vineyards.</title>
        <authorList>
            <person name="Tassone E.E."/>
        </authorList>
    </citation>
    <scope>NUCLEOTIDE SEQUENCE</scope>
</reference>
<proteinExistence type="predicted"/>
<dbReference type="Pfam" id="PF17653">
    <property type="entry name" value="DUF5522"/>
    <property type="match status" value="1"/>
</dbReference>